<gene>
    <name evidence="2" type="ORF">FYJ65_05530</name>
</gene>
<feature type="transmembrane region" description="Helical" evidence="1">
    <location>
        <begin position="97"/>
        <end position="115"/>
    </location>
</feature>
<keyword evidence="1" id="KW-0812">Transmembrane</keyword>
<proteinExistence type="predicted"/>
<keyword evidence="1" id="KW-1133">Transmembrane helix</keyword>
<comment type="caution">
    <text evidence="2">The sequence shown here is derived from an EMBL/GenBank/DDBJ whole genome shotgun (WGS) entry which is preliminary data.</text>
</comment>
<feature type="transmembrane region" description="Helical" evidence="1">
    <location>
        <begin position="232"/>
        <end position="255"/>
    </location>
</feature>
<protein>
    <submittedName>
        <fullName evidence="2">DMT family transporter</fullName>
    </submittedName>
</protein>
<dbReference type="AlphaFoldDB" id="A0A6N7XLI5"/>
<keyword evidence="1" id="KW-0472">Membrane</keyword>
<dbReference type="InterPro" id="IPR006750">
    <property type="entry name" value="YdcZ"/>
</dbReference>
<feature type="transmembrane region" description="Helical" evidence="1">
    <location>
        <begin position="190"/>
        <end position="211"/>
    </location>
</feature>
<name>A0A6N7XLI5_9FIRM</name>
<feature type="transmembrane region" description="Helical" evidence="1">
    <location>
        <begin position="127"/>
        <end position="147"/>
    </location>
</feature>
<feature type="transmembrane region" description="Helical" evidence="1">
    <location>
        <begin position="293"/>
        <end position="308"/>
    </location>
</feature>
<evidence type="ECO:0000256" key="1">
    <source>
        <dbReference type="SAM" id="Phobius"/>
    </source>
</evidence>
<sequence>MIGFILGIVVGCAQPIMTSLNTKLSQRLRSTLLPSCTTFILAMILTGCVLLVLQGNLYIPLGTIAKEPWWIWTGGICGDIIVIFSILCLPKLGSVETVVFLVLGQIVSGLYIDHFGVFESAVIPMTLLRAVGAVLVFASVVAVSGNIKSDAPEKAKGINFYRFLDFIAGVACSVQIAVNGRLGIVAGLSFRATIISMIMGLLGALAVILFLRLTKGPGSIIDPTLPKIKGHWWMWTGGLCSFTIVGGNVILQLLMGTGLATILNILGQTLAGVVIDATGFLGIPKKPVTPRKIIGLAVMIVGTALISYF</sequence>
<reference evidence="2 3" key="1">
    <citation type="submission" date="2019-08" db="EMBL/GenBank/DDBJ databases">
        <title>In-depth cultivation of the pig gut microbiome towards novel bacterial diversity and tailored functional studies.</title>
        <authorList>
            <person name="Wylensek D."/>
            <person name="Hitch T.C.A."/>
            <person name="Clavel T."/>
        </authorList>
    </citation>
    <scope>NUCLEOTIDE SEQUENCE [LARGE SCALE GENOMIC DNA]</scope>
    <source>
        <strain evidence="2 3">WCA-MUC-591-APC-4B</strain>
    </source>
</reference>
<dbReference type="PANTHER" id="PTHR34821:SF2">
    <property type="entry name" value="INNER MEMBRANE PROTEIN YDCZ"/>
    <property type="match status" value="1"/>
</dbReference>
<dbReference type="RefSeq" id="WP_154554363.1">
    <property type="nucleotide sequence ID" value="NZ_VUNA01000009.1"/>
</dbReference>
<dbReference type="GO" id="GO:0005886">
    <property type="term" value="C:plasma membrane"/>
    <property type="evidence" value="ECO:0007669"/>
    <property type="project" value="TreeGrafter"/>
</dbReference>
<feature type="transmembrane region" description="Helical" evidence="1">
    <location>
        <begin position="69"/>
        <end position="90"/>
    </location>
</feature>
<dbReference type="EMBL" id="VUNA01000009">
    <property type="protein sequence ID" value="MST70799.1"/>
    <property type="molecule type" value="Genomic_DNA"/>
</dbReference>
<dbReference type="Pfam" id="PF04657">
    <property type="entry name" value="DMT_YdcZ"/>
    <property type="match status" value="2"/>
</dbReference>
<feature type="transmembrane region" description="Helical" evidence="1">
    <location>
        <begin position="32"/>
        <end position="57"/>
    </location>
</feature>
<keyword evidence="3" id="KW-1185">Reference proteome</keyword>
<organism evidence="2 3">
    <name type="scientific">Mogibacterium kristiansenii</name>
    <dbReference type="NCBI Taxonomy" id="2606708"/>
    <lineage>
        <taxon>Bacteria</taxon>
        <taxon>Bacillati</taxon>
        <taxon>Bacillota</taxon>
        <taxon>Clostridia</taxon>
        <taxon>Peptostreptococcales</taxon>
        <taxon>Anaerovoracaceae</taxon>
        <taxon>Mogibacterium</taxon>
    </lineage>
</organism>
<evidence type="ECO:0000313" key="3">
    <source>
        <dbReference type="Proteomes" id="UP000469424"/>
    </source>
</evidence>
<dbReference type="Proteomes" id="UP000469424">
    <property type="component" value="Unassembled WGS sequence"/>
</dbReference>
<feature type="transmembrane region" description="Helical" evidence="1">
    <location>
        <begin position="261"/>
        <end position="281"/>
    </location>
</feature>
<feature type="transmembrane region" description="Helical" evidence="1">
    <location>
        <begin position="159"/>
        <end position="178"/>
    </location>
</feature>
<evidence type="ECO:0000313" key="2">
    <source>
        <dbReference type="EMBL" id="MST70799.1"/>
    </source>
</evidence>
<accession>A0A6N7XLI5</accession>
<dbReference type="PANTHER" id="PTHR34821">
    <property type="entry name" value="INNER MEMBRANE PROTEIN YDCZ"/>
    <property type="match status" value="1"/>
</dbReference>